<feature type="non-terminal residue" evidence="2">
    <location>
        <position position="247"/>
    </location>
</feature>
<organism evidence="2 3">
    <name type="scientific">Coemansia interrupta</name>
    <dbReference type="NCBI Taxonomy" id="1126814"/>
    <lineage>
        <taxon>Eukaryota</taxon>
        <taxon>Fungi</taxon>
        <taxon>Fungi incertae sedis</taxon>
        <taxon>Zoopagomycota</taxon>
        <taxon>Kickxellomycotina</taxon>
        <taxon>Kickxellomycetes</taxon>
        <taxon>Kickxellales</taxon>
        <taxon>Kickxellaceae</taxon>
        <taxon>Coemansia</taxon>
    </lineage>
</organism>
<evidence type="ECO:0000313" key="3">
    <source>
        <dbReference type="Proteomes" id="UP001140172"/>
    </source>
</evidence>
<sequence>MKFTIAVPVLAYSAIASAKFHMMHPRADADAAPTDLGFILNNVADLVADPSLMSEVGAAATSLMEAAGQPGYDEMANAYLSTLLASVEASNDPQLSSQMAAAIVSLLQSAGDIPEQVAEPYSSLVSALKDPEIASDAADILKELINFISSVHRLMPEAFEDFPTDETANNESDTQMSGSSTQTSSQHATTPSTDDDSTNKSSKDNRSSGSDDKDNDESDDADSSSSGAARNGNIVVGLLSVGIAASV</sequence>
<dbReference type="EMBL" id="JANBUM010000113">
    <property type="protein sequence ID" value="KAJ2784457.1"/>
    <property type="molecule type" value="Genomic_DNA"/>
</dbReference>
<feature type="region of interest" description="Disordered" evidence="1">
    <location>
        <begin position="163"/>
        <end position="233"/>
    </location>
</feature>
<evidence type="ECO:0000256" key="1">
    <source>
        <dbReference type="SAM" id="MobiDB-lite"/>
    </source>
</evidence>
<accession>A0A9W8HJ58</accession>
<feature type="compositionally biased region" description="Low complexity" evidence="1">
    <location>
        <begin position="223"/>
        <end position="233"/>
    </location>
</feature>
<feature type="compositionally biased region" description="Basic and acidic residues" evidence="1">
    <location>
        <begin position="197"/>
        <end position="212"/>
    </location>
</feature>
<keyword evidence="3" id="KW-1185">Reference proteome</keyword>
<evidence type="ECO:0000313" key="2">
    <source>
        <dbReference type="EMBL" id="KAJ2784457.1"/>
    </source>
</evidence>
<gene>
    <name evidence="2" type="ORF">GGI15_002258</name>
</gene>
<dbReference type="AlphaFoldDB" id="A0A9W8HJ58"/>
<reference evidence="2" key="1">
    <citation type="submission" date="2022-07" db="EMBL/GenBank/DDBJ databases">
        <title>Phylogenomic reconstructions and comparative analyses of Kickxellomycotina fungi.</title>
        <authorList>
            <person name="Reynolds N.K."/>
            <person name="Stajich J.E."/>
            <person name="Barry K."/>
            <person name="Grigoriev I.V."/>
            <person name="Crous P."/>
            <person name="Smith M.E."/>
        </authorList>
    </citation>
    <scope>NUCLEOTIDE SEQUENCE</scope>
    <source>
        <strain evidence="2">BCRC 34489</strain>
    </source>
</reference>
<name>A0A9W8HJ58_9FUNG</name>
<feature type="compositionally biased region" description="Acidic residues" evidence="1">
    <location>
        <begin position="213"/>
        <end position="222"/>
    </location>
</feature>
<protein>
    <submittedName>
        <fullName evidence="2">Uncharacterized protein</fullName>
    </submittedName>
</protein>
<comment type="caution">
    <text evidence="2">The sequence shown here is derived from an EMBL/GenBank/DDBJ whole genome shotgun (WGS) entry which is preliminary data.</text>
</comment>
<dbReference type="OrthoDB" id="5576799at2759"/>
<feature type="compositionally biased region" description="Low complexity" evidence="1">
    <location>
        <begin position="172"/>
        <end position="192"/>
    </location>
</feature>
<proteinExistence type="predicted"/>
<dbReference type="Proteomes" id="UP001140172">
    <property type="component" value="Unassembled WGS sequence"/>
</dbReference>